<evidence type="ECO:0000313" key="2">
    <source>
        <dbReference type="Proteomes" id="UP000830768"/>
    </source>
</evidence>
<gene>
    <name evidence="1" type="ORF">LCI18_014897</name>
</gene>
<protein>
    <submittedName>
        <fullName evidence="1">Uncharacterized protein</fullName>
    </submittedName>
</protein>
<evidence type="ECO:0000313" key="1">
    <source>
        <dbReference type="EMBL" id="UPL03963.1"/>
    </source>
</evidence>
<keyword evidence="2" id="KW-1185">Reference proteome</keyword>
<proteinExistence type="predicted"/>
<accession>A0ACD3ZSN0</accession>
<reference evidence="1" key="1">
    <citation type="submission" date="2021-11" db="EMBL/GenBank/DDBJ databases">
        <title>Fusarium solani-melongenae Genome sequencing and assembly.</title>
        <authorList>
            <person name="Xie S."/>
            <person name="Huang L."/>
            <person name="Zhang X."/>
        </authorList>
    </citation>
    <scope>NUCLEOTIDE SEQUENCE</scope>
    <source>
        <strain evidence="1">CRI 24-3</strain>
    </source>
</reference>
<dbReference type="EMBL" id="CP090041">
    <property type="protein sequence ID" value="UPL03963.1"/>
    <property type="molecule type" value="Genomic_DNA"/>
</dbReference>
<name>A0ACD3ZSN0_FUSSC</name>
<dbReference type="Proteomes" id="UP000830768">
    <property type="component" value="Chromosome 13"/>
</dbReference>
<organism evidence="1 2">
    <name type="scientific">Fusarium solani subsp. cucurbitae</name>
    <name type="common">Neocosmosporum cucurbitae</name>
    <dbReference type="NCBI Taxonomy" id="2747967"/>
    <lineage>
        <taxon>Eukaryota</taxon>
        <taxon>Fungi</taxon>
        <taxon>Dikarya</taxon>
        <taxon>Ascomycota</taxon>
        <taxon>Pezizomycotina</taxon>
        <taxon>Sordariomycetes</taxon>
        <taxon>Hypocreomycetidae</taxon>
        <taxon>Hypocreales</taxon>
        <taxon>Nectriaceae</taxon>
        <taxon>Fusarium</taxon>
        <taxon>Fusarium solani species complex</taxon>
    </lineage>
</organism>
<sequence>MYLERSCVGCDGRLDLLIIYSSSRSWLEPCSADNIVITTPDQAQNVLPDNTSRLVVYQQGHLWSREASHLSQGLQLLGFVLEYLISNAYKSWILLGAVTKWPNAQQDYRCELAQVNYTIRRSSSDWKTIKIFSDSGSEIRSYLTTGGLLFMTLSDETVSFQEFFPGLEELIKDCDFTDLPLQRPLNYVGNYNWKTLVDGYQECLHCAYAHPEFSKKYTPVTYKVINRHNYSQHLAGPCSANDGLFVYLFPNSTLSIYGGGMTSWRVCPSEEPNNSVMEFDYYHPAPAGSEEFENYYKFTRQVALEDKELCEKAQQNLNIGVYTEGILNPIKENGVVYYQSRVLEMCSAQFEKDRLKSNAPPPQPLESSTAQVAEVS</sequence>